<name>A0A158RGI5_BACC3</name>
<evidence type="ECO:0000313" key="2">
    <source>
        <dbReference type="Proteomes" id="UP000002210"/>
    </source>
</evidence>
<accession>A0A158RGI5</accession>
<reference evidence="1 2" key="1">
    <citation type="submission" date="2009-02" db="EMBL/GenBank/DDBJ databases">
        <title>Genome sequence of Bacillus cereus 03BB102.</title>
        <authorList>
            <person name="Dodson R.J."/>
            <person name="Jackson P."/>
            <person name="Munk A.C."/>
            <person name="Brettin T."/>
            <person name="Bruce D."/>
            <person name="Detter C."/>
            <person name="Tapia R."/>
            <person name="Han C."/>
            <person name="Sutton G."/>
            <person name="Sims D."/>
        </authorList>
    </citation>
    <scope>NUCLEOTIDE SEQUENCE [LARGE SCALE GENOMIC DNA]</scope>
    <source>
        <strain evidence="1 2">03BB102</strain>
    </source>
</reference>
<proteinExistence type="predicted"/>
<sequence length="176" mass="20329">MIKLIKQEKDKMLYWEVWGEDEKTLIIHCGCVGDTGEMYEIELYPFQRVEKEMKELADEQLAGGYKKLDEEELIEFVLQYDYTDDQLEEALEKRHQVQEIMDEALGWSGNGHCDGGDIGSGTINIFTFVIDVDKALQTTLEELKNQQLLDGVQIAYVNDEEDYIQIYPSEGAFNLL</sequence>
<evidence type="ECO:0008006" key="3">
    <source>
        <dbReference type="Google" id="ProtNLM"/>
    </source>
</evidence>
<dbReference type="RefSeq" id="WP_000593412.1">
    <property type="nucleotide sequence ID" value="NC_012472.1"/>
</dbReference>
<dbReference type="EMBL" id="CP001407">
    <property type="protein sequence ID" value="ACO26079.1"/>
    <property type="molecule type" value="Genomic_DNA"/>
</dbReference>
<gene>
    <name evidence="1" type="ordered locus">BCA_1151</name>
</gene>
<dbReference type="PATRIC" id="fig|572264.18.peg.1101"/>
<dbReference type="AlphaFoldDB" id="A0A158RGI5"/>
<protein>
    <recommendedName>
        <fullName evidence="3">WGR domain-containing protein</fullName>
    </recommendedName>
</protein>
<dbReference type="Proteomes" id="UP000002210">
    <property type="component" value="Chromosome"/>
</dbReference>
<organism evidence="1 2">
    <name type="scientific">Bacillus cereus (strain 03BB102)</name>
    <dbReference type="NCBI Taxonomy" id="572264"/>
    <lineage>
        <taxon>Bacteria</taxon>
        <taxon>Bacillati</taxon>
        <taxon>Bacillota</taxon>
        <taxon>Bacilli</taxon>
        <taxon>Bacillales</taxon>
        <taxon>Bacillaceae</taxon>
        <taxon>Bacillus</taxon>
        <taxon>Bacillus cereus group</taxon>
    </lineage>
</organism>
<evidence type="ECO:0000313" key="1">
    <source>
        <dbReference type="EMBL" id="ACO26079.1"/>
    </source>
</evidence>
<dbReference type="KEGG" id="bcx:BCA_1151"/>